<dbReference type="GO" id="GO:0043565">
    <property type="term" value="F:sequence-specific DNA binding"/>
    <property type="evidence" value="ECO:0007669"/>
    <property type="project" value="InterPro"/>
</dbReference>
<dbReference type="Pfam" id="PF25601">
    <property type="entry name" value="AAA_lid_14"/>
    <property type="match status" value="1"/>
</dbReference>
<accession>A0A173UCQ2</accession>
<gene>
    <name evidence="6" type="primary">zraR</name>
    <name evidence="6" type="ORF">ERS852582_02052</name>
</gene>
<proteinExistence type="predicted"/>
<dbReference type="SUPFAM" id="SSF159800">
    <property type="entry name" value="PrpR receptor domain-like"/>
    <property type="match status" value="1"/>
</dbReference>
<dbReference type="Pfam" id="PF14532">
    <property type="entry name" value="Sigma54_activ_2"/>
    <property type="match status" value="1"/>
</dbReference>
<evidence type="ECO:0000256" key="1">
    <source>
        <dbReference type="ARBA" id="ARBA00022741"/>
    </source>
</evidence>
<dbReference type="InterPro" id="IPR002078">
    <property type="entry name" value="Sigma_54_int"/>
</dbReference>
<dbReference type="Proteomes" id="UP000095649">
    <property type="component" value="Unassembled WGS sequence"/>
</dbReference>
<dbReference type="Gene3D" id="3.40.50.2300">
    <property type="match status" value="1"/>
</dbReference>
<dbReference type="GO" id="GO:0006355">
    <property type="term" value="P:regulation of DNA-templated transcription"/>
    <property type="evidence" value="ECO:0007669"/>
    <property type="project" value="InterPro"/>
</dbReference>
<dbReference type="GO" id="GO:0000156">
    <property type="term" value="F:phosphorelay response regulator activity"/>
    <property type="evidence" value="ECO:0007669"/>
    <property type="project" value="InterPro"/>
</dbReference>
<dbReference type="Gene3D" id="1.10.8.60">
    <property type="match status" value="1"/>
</dbReference>
<sequence length="605" mass="67664">MVETHTRILGIAPYDGMRTAMEQAAQAYPNVELEVYTGDLEEGQAIVQRMAPNSYDCIISRGGTATLIRQVTDLPVVDIHISVYDVLRTMKLAENYTSLYAIVGFPSITEPAHTLCSLLNFDLDILTVRSAEEVRHTLERLKQGGYRMVVCDMVTHTIAREMGFDAFLITSGIESLHSAIDQAVNISTWFGQLRQENLFLRSITQEQGGRVVVMEPDGSLFYNNMKDISPELHRCLQTHLREIPATGSLKFYYTERSQLYSITAQVLLMNNVQRYLFYCVPSRIPLHSSRPGLRSLNKGECEYLFSNSFYSLSGAMGTQDAEINALAAVRQPLFICGEPGTGKEQIARYLYLHSALVNRPLVVANCALMNDKSWDFLLNHYNSPLNANGNTVYFQNFESIPEQWSTELLAAIEETGLARRVRLLFSRSVRPEEPVSPVTRRFIERLGALTLELPPLRSRSDEIPSLSSLYLNSLNLELGKQLSGFEPRAIEMLRQYPWPNNYTQFKNLLRSLATLTNGPYIRSSSVADLLSKERSLRSAPAAHPAAVVSTDTSRTLESIIGEVVQQTVAAHGGNRAAAARQLGISRTTLWRYLGKIEAGEPADPI</sequence>
<dbReference type="Pfam" id="PF02954">
    <property type="entry name" value="HTH_8"/>
    <property type="match status" value="1"/>
</dbReference>
<evidence type="ECO:0000256" key="2">
    <source>
        <dbReference type="ARBA" id="ARBA00022840"/>
    </source>
</evidence>
<dbReference type="SUPFAM" id="SSF52540">
    <property type="entry name" value="P-loop containing nucleoside triphosphate hydrolases"/>
    <property type="match status" value="1"/>
</dbReference>
<name>A0A173UCQ2_9FIRM</name>
<dbReference type="RefSeq" id="WP_055186440.1">
    <property type="nucleotide sequence ID" value="NZ_CYXN01000019.1"/>
</dbReference>
<dbReference type="InterPro" id="IPR009057">
    <property type="entry name" value="Homeodomain-like_sf"/>
</dbReference>
<evidence type="ECO:0000256" key="3">
    <source>
        <dbReference type="ARBA" id="ARBA00023015"/>
    </source>
</evidence>
<evidence type="ECO:0000259" key="5">
    <source>
        <dbReference type="PROSITE" id="PS50045"/>
    </source>
</evidence>
<dbReference type="PROSITE" id="PS50045">
    <property type="entry name" value="SIGMA54_INTERACT_4"/>
    <property type="match status" value="1"/>
</dbReference>
<dbReference type="GO" id="GO:0005524">
    <property type="term" value="F:ATP binding"/>
    <property type="evidence" value="ECO:0007669"/>
    <property type="project" value="UniProtKB-KW"/>
</dbReference>
<feature type="domain" description="Sigma-54 factor interaction" evidence="5">
    <location>
        <begin position="309"/>
        <end position="514"/>
    </location>
</feature>
<dbReference type="OrthoDB" id="9771372at2"/>
<dbReference type="PANTHER" id="PTHR32071">
    <property type="entry name" value="TRANSCRIPTIONAL REGULATORY PROTEIN"/>
    <property type="match status" value="1"/>
</dbReference>
<dbReference type="InterPro" id="IPR058031">
    <property type="entry name" value="AAA_lid_NorR"/>
</dbReference>
<dbReference type="Pfam" id="PF06506">
    <property type="entry name" value="PrpR_N"/>
    <property type="match status" value="1"/>
</dbReference>
<dbReference type="Gene3D" id="3.40.50.300">
    <property type="entry name" value="P-loop containing nucleotide triphosphate hydrolases"/>
    <property type="match status" value="1"/>
</dbReference>
<evidence type="ECO:0000313" key="6">
    <source>
        <dbReference type="EMBL" id="CUN12802.1"/>
    </source>
</evidence>
<reference evidence="6 7" key="1">
    <citation type="submission" date="2015-09" db="EMBL/GenBank/DDBJ databases">
        <authorList>
            <consortium name="Pathogen Informatics"/>
        </authorList>
    </citation>
    <scope>NUCLEOTIDE SEQUENCE [LARGE SCALE GENOMIC DNA]</scope>
    <source>
        <strain evidence="6 7">2789STDY5834970</strain>
    </source>
</reference>
<evidence type="ECO:0000313" key="7">
    <source>
        <dbReference type="Proteomes" id="UP000095649"/>
    </source>
</evidence>
<dbReference type="InterPro" id="IPR010524">
    <property type="entry name" value="Sig_transdc_resp-reg_PrpR_N"/>
</dbReference>
<keyword evidence="3" id="KW-0805">Transcription regulation</keyword>
<dbReference type="EMBL" id="CYXN01000019">
    <property type="protein sequence ID" value="CUN12802.1"/>
    <property type="molecule type" value="Genomic_DNA"/>
</dbReference>
<dbReference type="Gene3D" id="3.40.50.10660">
    <property type="entry name" value="PrpR receptor domain-like"/>
    <property type="match status" value="1"/>
</dbReference>
<dbReference type="PRINTS" id="PR01590">
    <property type="entry name" value="HTHFIS"/>
</dbReference>
<keyword evidence="2" id="KW-0067">ATP-binding</keyword>
<organism evidence="6 7">
    <name type="scientific">Faecalibacterium prausnitzii</name>
    <dbReference type="NCBI Taxonomy" id="853"/>
    <lineage>
        <taxon>Bacteria</taxon>
        <taxon>Bacillati</taxon>
        <taxon>Bacillota</taxon>
        <taxon>Clostridia</taxon>
        <taxon>Eubacteriales</taxon>
        <taxon>Oscillospiraceae</taxon>
        <taxon>Faecalibacterium</taxon>
    </lineage>
</organism>
<dbReference type="AlphaFoldDB" id="A0A173UCQ2"/>
<keyword evidence="1" id="KW-0547">Nucleotide-binding</keyword>
<evidence type="ECO:0000256" key="4">
    <source>
        <dbReference type="ARBA" id="ARBA00023163"/>
    </source>
</evidence>
<dbReference type="SUPFAM" id="SSF46689">
    <property type="entry name" value="Homeodomain-like"/>
    <property type="match status" value="1"/>
</dbReference>
<dbReference type="Gene3D" id="1.10.10.60">
    <property type="entry name" value="Homeodomain-like"/>
    <property type="match status" value="1"/>
</dbReference>
<keyword evidence="4" id="KW-0804">Transcription</keyword>
<dbReference type="InterPro" id="IPR027417">
    <property type="entry name" value="P-loop_NTPase"/>
</dbReference>
<dbReference type="InterPro" id="IPR002197">
    <property type="entry name" value="HTH_Fis"/>
</dbReference>
<protein>
    <submittedName>
        <fullName evidence="6">Transcriptional regulatory protein ZraR</fullName>
    </submittedName>
</protein>